<feature type="region of interest" description="Disordered" evidence="1">
    <location>
        <begin position="1"/>
        <end position="52"/>
    </location>
</feature>
<evidence type="ECO:0000313" key="2">
    <source>
        <dbReference type="EMBL" id="KAF6058498.1"/>
    </source>
</evidence>
<organism evidence="2 3">
    <name type="scientific">Candida parapsilosis</name>
    <name type="common">Yeast</name>
    <dbReference type="NCBI Taxonomy" id="5480"/>
    <lineage>
        <taxon>Eukaryota</taxon>
        <taxon>Fungi</taxon>
        <taxon>Dikarya</taxon>
        <taxon>Ascomycota</taxon>
        <taxon>Saccharomycotina</taxon>
        <taxon>Pichiomycetes</taxon>
        <taxon>Debaryomycetaceae</taxon>
        <taxon>Candida/Lodderomyces clade</taxon>
        <taxon>Candida</taxon>
    </lineage>
</organism>
<dbReference type="Proteomes" id="UP000590412">
    <property type="component" value="Unassembled WGS sequence"/>
</dbReference>
<proteinExistence type="predicted"/>
<protein>
    <submittedName>
        <fullName evidence="2">Uncharacterized protein</fullName>
    </submittedName>
</protein>
<accession>A0A8X7NRQ0</accession>
<dbReference type="AlphaFoldDB" id="A0A8X7NRQ0"/>
<feature type="compositionally biased region" description="Polar residues" evidence="1">
    <location>
        <begin position="1"/>
        <end position="17"/>
    </location>
</feature>
<name>A0A8X7NRQ0_CANPA</name>
<dbReference type="Pfam" id="PF17316">
    <property type="entry name" value="Perilipin_2"/>
    <property type="match status" value="1"/>
</dbReference>
<reference evidence="2" key="1">
    <citation type="submission" date="2020-03" db="EMBL/GenBank/DDBJ databases">
        <title>FDA dAtabase for Regulatory Grade micrObial Sequences (FDA-ARGOS): Supporting development and validation of Infectious Disease Dx tests.</title>
        <authorList>
            <person name="Campos J."/>
            <person name="Goldberg B."/>
            <person name="Tallon L."/>
            <person name="Sadzewicz L."/>
            <person name="Vavikolanu K."/>
            <person name="Mehta A."/>
            <person name="Aluvathingal J."/>
            <person name="Nadendla S."/>
            <person name="Nandy P."/>
            <person name="Geyer C."/>
            <person name="Yan Y."/>
            <person name="Sichtig H."/>
        </authorList>
    </citation>
    <scope>NUCLEOTIDE SEQUENCE [LARGE SCALE GENOMIC DNA]</scope>
    <source>
        <strain evidence="2">FDAARGOS_652</strain>
    </source>
</reference>
<feature type="compositionally biased region" description="Low complexity" evidence="1">
    <location>
        <begin position="33"/>
        <end position="44"/>
    </location>
</feature>
<dbReference type="EMBL" id="JABWAB010000001">
    <property type="protein sequence ID" value="KAF6058498.1"/>
    <property type="molecule type" value="Genomic_DNA"/>
</dbReference>
<sequence length="314" mass="34164">MTAAKTTTINQQQQTFENGVCGNHSPVEGSSKQYQNAQPEQQQQKGVKEASEVTKDLNKGALPGLLTPKHLKSYPIIASGESAVKMIPLSGYITNATKSTFTFFRGFQPIKYLVETSDIYSDLILSKLDDWAPSLQTVEVQDLTNPITTPVIVAVDTVNFKISAINETVSKRIIEPVSKTIVEPTKDCISNVSQELHNKTHDANGKNIFIKPVDPVVAPFNESLEQFVDNHFPNHKKLAASSVGETCNEKNGAGAASTAAATSEIARTFKIVGSIMTKETKDNNGNTTIVNANGNTSQDVKVEKEVKKTSCFFR</sequence>
<comment type="caution">
    <text evidence="2">The sequence shown here is derived from an EMBL/GenBank/DDBJ whole genome shotgun (WGS) entry which is preliminary data.</text>
</comment>
<evidence type="ECO:0000313" key="3">
    <source>
        <dbReference type="Proteomes" id="UP000590412"/>
    </source>
</evidence>
<gene>
    <name evidence="2" type="ORF">FOB60_000080</name>
</gene>
<evidence type="ECO:0000256" key="1">
    <source>
        <dbReference type="SAM" id="MobiDB-lite"/>
    </source>
</evidence>